<dbReference type="EMBL" id="SWLB01000015">
    <property type="protein sequence ID" value="KAF3328813.1"/>
    <property type="molecule type" value="Genomic_DNA"/>
</dbReference>
<evidence type="ECO:0000256" key="5">
    <source>
        <dbReference type="ARBA" id="ARBA00022692"/>
    </source>
</evidence>
<evidence type="ECO:0000259" key="9">
    <source>
        <dbReference type="Pfam" id="PF04535"/>
    </source>
</evidence>
<dbReference type="PANTHER" id="PTHR36488">
    <property type="entry name" value="CASP-LIKE PROTEIN 1U1"/>
    <property type="match status" value="1"/>
</dbReference>
<keyword evidence="7 8" id="KW-0472">Membrane</keyword>
<dbReference type="InterPro" id="IPR006459">
    <property type="entry name" value="CASP/CASPL"/>
</dbReference>
<evidence type="ECO:0000256" key="2">
    <source>
        <dbReference type="ARBA" id="ARBA00007651"/>
    </source>
</evidence>
<protein>
    <recommendedName>
        <fullName evidence="8">CASP-like protein</fullName>
    </recommendedName>
</protein>
<accession>A0A833VMT8</accession>
<dbReference type="AlphaFoldDB" id="A0A833VMT8"/>
<sequence length="163" mass="17076">MSKALRGLSVFIRIGIAAACAAAAIIMATSHDSTSFFGVTMEAKYQYTPSFKFFVIANAIASGYNVLVVFVPAASPLSGLVIMSDILVAMLLTGALAATGAISELGKHGNIHAGWLPICKQIPAYCDHVSGSLISAFVGLIVFVAITLCNIYKIVSLDLHVCH</sequence>
<feature type="transmembrane region" description="Helical" evidence="8">
    <location>
        <begin position="80"/>
        <end position="102"/>
    </location>
</feature>
<keyword evidence="5 8" id="KW-0812">Transmembrane</keyword>
<feature type="transmembrane region" description="Helical" evidence="8">
    <location>
        <begin position="12"/>
        <end position="31"/>
    </location>
</feature>
<dbReference type="NCBIfam" id="TIGR01569">
    <property type="entry name" value="A_tha_TIGR01569"/>
    <property type="match status" value="1"/>
</dbReference>
<keyword evidence="6 8" id="KW-1133">Transmembrane helix</keyword>
<keyword evidence="11" id="KW-1185">Reference proteome</keyword>
<dbReference type="InterPro" id="IPR006702">
    <property type="entry name" value="CASP_dom"/>
</dbReference>
<dbReference type="Proteomes" id="UP000623129">
    <property type="component" value="Unassembled WGS sequence"/>
</dbReference>
<organism evidence="10 11">
    <name type="scientific">Carex littledalei</name>
    <dbReference type="NCBI Taxonomy" id="544730"/>
    <lineage>
        <taxon>Eukaryota</taxon>
        <taxon>Viridiplantae</taxon>
        <taxon>Streptophyta</taxon>
        <taxon>Embryophyta</taxon>
        <taxon>Tracheophyta</taxon>
        <taxon>Spermatophyta</taxon>
        <taxon>Magnoliopsida</taxon>
        <taxon>Liliopsida</taxon>
        <taxon>Poales</taxon>
        <taxon>Cyperaceae</taxon>
        <taxon>Cyperoideae</taxon>
        <taxon>Cariceae</taxon>
        <taxon>Carex</taxon>
        <taxon>Carex subgen. Euthyceras</taxon>
    </lineage>
</organism>
<comment type="similarity">
    <text evidence="2 8">Belongs to the Casparian strip membrane proteins (CASP) family.</text>
</comment>
<dbReference type="GO" id="GO:0005886">
    <property type="term" value="C:plasma membrane"/>
    <property type="evidence" value="ECO:0007669"/>
    <property type="project" value="UniProtKB-SubCell"/>
</dbReference>
<feature type="transmembrane region" description="Helical" evidence="8">
    <location>
        <begin position="133"/>
        <end position="155"/>
    </location>
</feature>
<comment type="subcellular location">
    <subcellularLocation>
        <location evidence="1 8">Cell membrane</location>
        <topology evidence="1 8">Multi-pass membrane protein</topology>
    </subcellularLocation>
</comment>
<evidence type="ECO:0000256" key="8">
    <source>
        <dbReference type="RuleBase" id="RU361233"/>
    </source>
</evidence>
<proteinExistence type="inferred from homology"/>
<evidence type="ECO:0000313" key="10">
    <source>
        <dbReference type="EMBL" id="KAF3328813.1"/>
    </source>
</evidence>
<feature type="domain" description="Casparian strip membrane protein" evidence="9">
    <location>
        <begin position="3"/>
        <end position="141"/>
    </location>
</feature>
<keyword evidence="4 8" id="KW-1003">Cell membrane</keyword>
<evidence type="ECO:0000256" key="3">
    <source>
        <dbReference type="ARBA" id="ARBA00011489"/>
    </source>
</evidence>
<gene>
    <name evidence="10" type="ORF">FCM35_KLT05891</name>
</gene>
<dbReference type="PANTHER" id="PTHR36488:SF8">
    <property type="entry name" value="CASP-LIKE PROTEIN 1U1"/>
    <property type="match status" value="1"/>
</dbReference>
<feature type="transmembrane region" description="Helical" evidence="8">
    <location>
        <begin position="51"/>
        <end position="73"/>
    </location>
</feature>
<comment type="caution">
    <text evidence="10">The sequence shown here is derived from an EMBL/GenBank/DDBJ whole genome shotgun (WGS) entry which is preliminary data.</text>
</comment>
<evidence type="ECO:0000256" key="6">
    <source>
        <dbReference type="ARBA" id="ARBA00022989"/>
    </source>
</evidence>
<dbReference type="OrthoDB" id="1906221at2759"/>
<evidence type="ECO:0000256" key="1">
    <source>
        <dbReference type="ARBA" id="ARBA00004651"/>
    </source>
</evidence>
<evidence type="ECO:0000256" key="4">
    <source>
        <dbReference type="ARBA" id="ARBA00022475"/>
    </source>
</evidence>
<reference evidence="10" key="1">
    <citation type="submission" date="2020-01" db="EMBL/GenBank/DDBJ databases">
        <title>Genome sequence of Kobresia littledalei, the first chromosome-level genome in the family Cyperaceae.</title>
        <authorList>
            <person name="Qu G."/>
        </authorList>
    </citation>
    <scope>NUCLEOTIDE SEQUENCE</scope>
    <source>
        <strain evidence="10">C.B.Clarke</strain>
        <tissue evidence="10">Leaf</tissue>
    </source>
</reference>
<evidence type="ECO:0000256" key="7">
    <source>
        <dbReference type="ARBA" id="ARBA00023136"/>
    </source>
</evidence>
<name>A0A833VMT8_9POAL</name>
<comment type="subunit">
    <text evidence="3 8">Homodimer and heterodimers.</text>
</comment>
<dbReference type="Pfam" id="PF04535">
    <property type="entry name" value="CASP_dom"/>
    <property type="match status" value="1"/>
</dbReference>
<evidence type="ECO:0000313" key="11">
    <source>
        <dbReference type="Proteomes" id="UP000623129"/>
    </source>
</evidence>
<dbReference type="InterPro" id="IPR044173">
    <property type="entry name" value="CASPL"/>
</dbReference>